<dbReference type="AlphaFoldDB" id="A0A0C1YH81"/>
<dbReference type="EMBL" id="JTHE02000003">
    <property type="protein sequence ID" value="NEV68248.1"/>
    <property type="molecule type" value="Genomic_DNA"/>
</dbReference>
<accession>A0A0C1YH81</accession>
<proteinExistence type="predicted"/>
<evidence type="ECO:0000313" key="3">
    <source>
        <dbReference type="EMBL" id="NEV68248.1"/>
    </source>
</evidence>
<dbReference type="Gene3D" id="2.40.37.10">
    <property type="entry name" value="Lyase, Ornithine Decarboxylase, Chain A, domain 1"/>
    <property type="match status" value="1"/>
</dbReference>
<dbReference type="Gene3D" id="3.20.20.10">
    <property type="entry name" value="Alanine racemase"/>
    <property type="match status" value="1"/>
</dbReference>
<dbReference type="SUPFAM" id="SSF51419">
    <property type="entry name" value="PLP-binding barrel"/>
    <property type="match status" value="1"/>
</dbReference>
<comment type="cofactor">
    <cofactor evidence="1">
        <name>pyridoxal 5'-phosphate</name>
        <dbReference type="ChEBI" id="CHEBI:597326"/>
    </cofactor>
</comment>
<protein>
    <submittedName>
        <fullName evidence="3">Uncharacterized protein</fullName>
    </submittedName>
</protein>
<gene>
    <name evidence="3" type="ORF">QQ91_014130</name>
</gene>
<sequence length="89" mass="9918">MELSEFEAQMGDLDVGGRLGVDYDGSKTHFSASKNDSIQNYANNVAEVQEACSVRNIPAPMLIRERRQAISFHQSVLVFDMLDVSDRPV</sequence>
<name>A0A0C1YH81_9CYAN</name>
<dbReference type="GO" id="GO:0008295">
    <property type="term" value="P:spermidine biosynthetic process"/>
    <property type="evidence" value="ECO:0007669"/>
    <property type="project" value="InterPro"/>
</dbReference>
<dbReference type="InterPro" id="IPR009006">
    <property type="entry name" value="Ala_racemase/Decarboxylase_C"/>
</dbReference>
<dbReference type="InterPro" id="IPR002985">
    <property type="entry name" value="Arg_decrbxlase"/>
</dbReference>
<reference evidence="3" key="3">
    <citation type="submission" date="2020-02" db="EMBL/GenBank/DDBJ databases">
        <authorList>
            <person name="Sarangi A.N."/>
            <person name="Ghosh S."/>
            <person name="Mukherjee M."/>
            <person name="Tripathy S."/>
        </authorList>
    </citation>
    <scope>NUCLEOTIDE SEQUENCE</scope>
    <source>
        <strain evidence="3">BDU141951</strain>
    </source>
</reference>
<keyword evidence="2" id="KW-0663">Pyridoxal phosphate</keyword>
<dbReference type="PANTHER" id="PTHR43295">
    <property type="entry name" value="ARGININE DECARBOXYLASE"/>
    <property type="match status" value="1"/>
</dbReference>
<evidence type="ECO:0000256" key="1">
    <source>
        <dbReference type="ARBA" id="ARBA00001933"/>
    </source>
</evidence>
<reference evidence="3" key="2">
    <citation type="journal article" date="2015" name="Genome Announc.">
        <title>Draft Genome Sequence of Filamentous Marine Cyanobacterium Lyngbya confervoides Strain BDU141951.</title>
        <authorList>
            <person name="Chandrababunaidu M.M."/>
            <person name="Sen D."/>
            <person name="Tripathy S."/>
        </authorList>
    </citation>
    <scope>NUCLEOTIDE SEQUENCE</scope>
    <source>
        <strain evidence="3">BDU141951</strain>
    </source>
</reference>
<evidence type="ECO:0000256" key="2">
    <source>
        <dbReference type="ARBA" id="ARBA00022898"/>
    </source>
</evidence>
<dbReference type="PANTHER" id="PTHR43295:SF9">
    <property type="entry name" value="BIOSYNTHETIC ARGININE DECARBOXYLASE"/>
    <property type="match status" value="1"/>
</dbReference>
<comment type="caution">
    <text evidence="3">The sequence shown here is derived from an EMBL/GenBank/DDBJ whole genome shotgun (WGS) entry which is preliminary data.</text>
</comment>
<dbReference type="InterPro" id="IPR029066">
    <property type="entry name" value="PLP-binding_barrel"/>
</dbReference>
<dbReference type="GO" id="GO:0008792">
    <property type="term" value="F:arginine decarboxylase activity"/>
    <property type="evidence" value="ECO:0007669"/>
    <property type="project" value="InterPro"/>
</dbReference>
<dbReference type="GO" id="GO:0006527">
    <property type="term" value="P:L-arginine catabolic process"/>
    <property type="evidence" value="ECO:0007669"/>
    <property type="project" value="InterPro"/>
</dbReference>
<reference evidence="3" key="1">
    <citation type="submission" date="2014-11" db="EMBL/GenBank/DDBJ databases">
        <authorList>
            <person name="Malar M.C."/>
            <person name="Sen D."/>
            <person name="Tripathy S."/>
        </authorList>
    </citation>
    <scope>NUCLEOTIDE SEQUENCE</scope>
    <source>
        <strain evidence="3">BDU141951</strain>
    </source>
</reference>
<organism evidence="3">
    <name type="scientific">Lyngbya confervoides BDU141951</name>
    <dbReference type="NCBI Taxonomy" id="1574623"/>
    <lineage>
        <taxon>Bacteria</taxon>
        <taxon>Bacillati</taxon>
        <taxon>Cyanobacteriota</taxon>
        <taxon>Cyanophyceae</taxon>
        <taxon>Oscillatoriophycideae</taxon>
        <taxon>Oscillatoriales</taxon>
        <taxon>Microcoleaceae</taxon>
        <taxon>Lyngbya</taxon>
    </lineage>
</organism>